<dbReference type="InterPro" id="IPR006518">
    <property type="entry name" value="Trypano_RHS"/>
</dbReference>
<dbReference type="Proteomes" id="UP000246121">
    <property type="component" value="Unassembled WGS sequence"/>
</dbReference>
<organism evidence="3 4">
    <name type="scientific">Trypanosoma cruzi</name>
    <dbReference type="NCBI Taxonomy" id="5693"/>
    <lineage>
        <taxon>Eukaryota</taxon>
        <taxon>Discoba</taxon>
        <taxon>Euglenozoa</taxon>
        <taxon>Kinetoplastea</taxon>
        <taxon>Metakinetoplastina</taxon>
        <taxon>Trypanosomatida</taxon>
        <taxon>Trypanosomatidae</taxon>
        <taxon>Trypanosoma</taxon>
        <taxon>Schizotrypanum</taxon>
    </lineage>
</organism>
<evidence type="ECO:0000259" key="2">
    <source>
        <dbReference type="Pfam" id="PF20445"/>
    </source>
</evidence>
<gene>
    <name evidence="3" type="ORF">C4B63_20g270</name>
</gene>
<feature type="domain" description="Retrotransposon hot spot protein,C-terminal" evidence="1">
    <location>
        <begin position="120"/>
        <end position="152"/>
    </location>
</feature>
<evidence type="ECO:0000313" key="3">
    <source>
        <dbReference type="EMBL" id="PWU95946.1"/>
    </source>
</evidence>
<dbReference type="NCBIfam" id="TIGR01631">
    <property type="entry name" value="Trypano_RHS"/>
    <property type="match status" value="1"/>
</dbReference>
<feature type="domain" description="Retrotransposon hot spot protein N-terminal" evidence="2">
    <location>
        <begin position="13"/>
        <end position="116"/>
    </location>
</feature>
<dbReference type="Pfam" id="PF07999">
    <property type="entry name" value="RHSP"/>
    <property type="match status" value="1"/>
</dbReference>
<dbReference type="EMBL" id="PRFA01000020">
    <property type="protein sequence ID" value="PWU95946.1"/>
    <property type="molecule type" value="Genomic_DNA"/>
</dbReference>
<protein>
    <submittedName>
        <fullName evidence="3">Putative retrotransposon hot spot (RHS) protein</fullName>
    </submittedName>
</protein>
<dbReference type="VEuPathDB" id="TriTrypDB:TCDM_09514"/>
<dbReference type="VEuPathDB" id="TriTrypDB:TcCL_ESM05986"/>
<dbReference type="InterPro" id="IPR046835">
    <property type="entry name" value="RHS_N"/>
</dbReference>
<dbReference type="VEuPathDB" id="TriTrypDB:TcG_12432"/>
<accession>A0A2V2VJU1</accession>
<comment type="caution">
    <text evidence="3">The sequence shown here is derived from an EMBL/GenBank/DDBJ whole genome shotgun (WGS) entry which is preliminary data.</text>
</comment>
<dbReference type="VEuPathDB" id="TriTrypDB:C3747_79g171"/>
<dbReference type="VEuPathDB" id="TriTrypDB:C4B63_20g270"/>
<name>A0A2V2VJU1_TRYCR</name>
<evidence type="ECO:0000313" key="4">
    <source>
        <dbReference type="Proteomes" id="UP000246121"/>
    </source>
</evidence>
<sequence>MQEILRVCVQCEVSHVVEFPDGKWAGMEVREGTPPQSWTYKAVGYTLEKDDGVEQSDAAPIRLMVLTSDEAWPYSWREDGSTRGCHVNCEAERVWQIVLGVVNKWSIGHGETDFTPDPCVLIGTPGIGKLMNAGSYLLYQLLHCDAEKLQVCFPLFGRYDVSV</sequence>
<reference evidence="3 4" key="1">
    <citation type="journal article" date="2018" name="Microb. Genom.">
        <title>Expanding an expanded genome: long-read sequencing of Trypanosoma cruzi.</title>
        <authorList>
            <person name="Berna L."/>
            <person name="Rodriguez M."/>
            <person name="Chiribao M.L."/>
            <person name="Parodi-Talice A."/>
            <person name="Pita S."/>
            <person name="Rijo G."/>
            <person name="Alvarez-Valin F."/>
            <person name="Robello C."/>
        </authorList>
    </citation>
    <scope>NUCLEOTIDE SEQUENCE [LARGE SCALE GENOMIC DNA]</scope>
    <source>
        <strain evidence="3 4">Dm28c</strain>
    </source>
</reference>
<dbReference type="Pfam" id="PF20445">
    <property type="entry name" value="RHS_N"/>
    <property type="match status" value="1"/>
</dbReference>
<dbReference type="InterPro" id="IPR046836">
    <property type="entry name" value="RHS_C"/>
</dbReference>
<dbReference type="AlphaFoldDB" id="A0A2V2VJU1"/>
<evidence type="ECO:0000259" key="1">
    <source>
        <dbReference type="Pfam" id="PF07999"/>
    </source>
</evidence>
<dbReference type="VEuPathDB" id="TriTrypDB:TCSYLVIO_007921"/>
<proteinExistence type="predicted"/>